<protein>
    <submittedName>
        <fullName evidence="1">Uncharacterized protein</fullName>
    </submittedName>
</protein>
<keyword evidence="2" id="KW-1185">Reference proteome</keyword>
<dbReference type="EMBL" id="JAVDQT010000002">
    <property type="protein sequence ID" value="MDR6431990.1"/>
    <property type="molecule type" value="Genomic_DNA"/>
</dbReference>
<comment type="caution">
    <text evidence="1">The sequence shown here is derived from an EMBL/GenBank/DDBJ whole genome shotgun (WGS) entry which is preliminary data.</text>
</comment>
<evidence type="ECO:0000313" key="1">
    <source>
        <dbReference type="EMBL" id="MDR6431990.1"/>
    </source>
</evidence>
<organism evidence="1 2">
    <name type="scientific">Brucella pseudogrignonensis</name>
    <dbReference type="NCBI Taxonomy" id="419475"/>
    <lineage>
        <taxon>Bacteria</taxon>
        <taxon>Pseudomonadati</taxon>
        <taxon>Pseudomonadota</taxon>
        <taxon>Alphaproteobacteria</taxon>
        <taxon>Hyphomicrobiales</taxon>
        <taxon>Brucellaceae</taxon>
        <taxon>Brucella/Ochrobactrum group</taxon>
        <taxon>Brucella</taxon>
    </lineage>
</organism>
<dbReference type="SUPFAM" id="SSF53756">
    <property type="entry name" value="UDP-Glycosyltransferase/glycogen phosphorylase"/>
    <property type="match status" value="1"/>
</dbReference>
<reference evidence="1 2" key="1">
    <citation type="submission" date="2023-07" db="EMBL/GenBank/DDBJ databases">
        <title>Sorghum-associated microbial communities from plants grown in Nebraska, USA.</title>
        <authorList>
            <person name="Schachtman D."/>
        </authorList>
    </citation>
    <scope>NUCLEOTIDE SEQUENCE [LARGE SCALE GENOMIC DNA]</scope>
    <source>
        <strain evidence="1 2">DS1730</strain>
    </source>
</reference>
<sequence>MLKVAVITHDFSGFTGSEIVALEIANYFAERGNEVVIRAERYSDVLEPHLHERVSVSPIRIDISKFDIVCSQHGHFSLNTQDLQDLKKWEGIFISGHLSSSTPAEIYHYPFAAKYAGGIFFNAERVEGELKAKREPKGYACNFRNAAPKKFHQSNVKKSDSLRRVLVVSNHVPDEVRDALSILSNMGVTCEHIGRGGESKLIEPSDIQAADAIITIGKTVQYSLVGGCPVYCYDHFGGPGWLSEANFELAEIRNFSGRCAGIKKTAQQIADELVSGYASAQEFTSGRVPYFQERYNLEAILDSFMDCVRNSGAGNYFNSQDCIDDIDLMRGGFAHFWWIWHDVFAKDYIQNAQLMRRELDHLEFREKEHSAAHELLELKVRELERLSAEEANGHLETIRVLSRYWLLGLVLEPWRPRKWNRIRKQQHQIKSELKAVS</sequence>
<dbReference type="Gene3D" id="3.40.50.2000">
    <property type="entry name" value="Glycogen Phosphorylase B"/>
    <property type="match status" value="1"/>
</dbReference>
<gene>
    <name evidence="1" type="ORF">J2782_001725</name>
</gene>
<name>A0ABU1M825_9HYPH</name>
<evidence type="ECO:0000313" key="2">
    <source>
        <dbReference type="Proteomes" id="UP001184614"/>
    </source>
</evidence>
<proteinExistence type="predicted"/>
<dbReference type="Proteomes" id="UP001184614">
    <property type="component" value="Unassembled WGS sequence"/>
</dbReference>
<dbReference type="RefSeq" id="WP_310011403.1">
    <property type="nucleotide sequence ID" value="NZ_JAVDQT010000002.1"/>
</dbReference>
<accession>A0ABU1M825</accession>